<keyword evidence="3" id="KW-1185">Reference proteome</keyword>
<dbReference type="OrthoDB" id="4174112at2759"/>
<name>A0A1B7NMM4_9EURO</name>
<gene>
    <name evidence="2" type="ORF">ACJ72_07622</name>
</gene>
<evidence type="ECO:0000313" key="3">
    <source>
        <dbReference type="Proteomes" id="UP000091918"/>
    </source>
</evidence>
<accession>A0A1B7NMM4</accession>
<dbReference type="Proteomes" id="UP000091918">
    <property type="component" value="Unassembled WGS sequence"/>
</dbReference>
<evidence type="ECO:0000256" key="1">
    <source>
        <dbReference type="SAM" id="MobiDB-lite"/>
    </source>
</evidence>
<comment type="caution">
    <text evidence="2">The sequence shown here is derived from an EMBL/GenBank/DDBJ whole genome shotgun (WGS) entry which is preliminary data.</text>
</comment>
<evidence type="ECO:0000313" key="2">
    <source>
        <dbReference type="EMBL" id="OAX78074.1"/>
    </source>
</evidence>
<dbReference type="InterPro" id="IPR022190">
    <property type="entry name" value="DUF3716"/>
</dbReference>
<dbReference type="EMBL" id="LGUA01001772">
    <property type="protein sequence ID" value="OAX78074.1"/>
    <property type="molecule type" value="Genomic_DNA"/>
</dbReference>
<feature type="compositionally biased region" description="Gly residues" evidence="1">
    <location>
        <begin position="123"/>
        <end position="134"/>
    </location>
</feature>
<organism evidence="2 3">
    <name type="scientific">Emergomyces africanus</name>
    <dbReference type="NCBI Taxonomy" id="1955775"/>
    <lineage>
        <taxon>Eukaryota</taxon>
        <taxon>Fungi</taxon>
        <taxon>Dikarya</taxon>
        <taxon>Ascomycota</taxon>
        <taxon>Pezizomycotina</taxon>
        <taxon>Eurotiomycetes</taxon>
        <taxon>Eurotiomycetidae</taxon>
        <taxon>Onygenales</taxon>
        <taxon>Ajellomycetaceae</taxon>
        <taxon>Emergomyces</taxon>
    </lineage>
</organism>
<feature type="region of interest" description="Disordered" evidence="1">
    <location>
        <begin position="122"/>
        <end position="159"/>
    </location>
</feature>
<sequence length="190" mass="20345">MAICPAAVEPPPGSWTALAEPLTSKPTGEILALLALPRVRTVDMREGQTLNLNRPGKQEAVLFTVVGGRSSQKPCESCARGEGSFTACVGLPGHCREACACYYYSGMGEPLLLSIEQALHKAQGGGGGEGGGRRSGVAGEREEEAQASARFLPCDPPAKRRTREDSVVFLDLKDVEIERENPSFRENKPY</sequence>
<proteinExistence type="predicted"/>
<dbReference type="Pfam" id="PF12511">
    <property type="entry name" value="DUF3716"/>
    <property type="match status" value="1"/>
</dbReference>
<dbReference type="AlphaFoldDB" id="A0A1B7NMM4"/>
<reference evidence="2 3" key="1">
    <citation type="submission" date="2015-07" db="EMBL/GenBank/DDBJ databases">
        <title>Emmonsia species relationships and genome sequence.</title>
        <authorList>
            <person name="Cuomo C.A."/>
            <person name="Schwartz I.S."/>
            <person name="Kenyon C."/>
            <person name="de Hoog G.S."/>
            <person name="Govender N.P."/>
            <person name="Botha A."/>
            <person name="Moreno L."/>
            <person name="de Vries M."/>
            <person name="Munoz J.F."/>
            <person name="Stielow J.B."/>
        </authorList>
    </citation>
    <scope>NUCLEOTIDE SEQUENCE [LARGE SCALE GENOMIC DNA]</scope>
    <source>
        <strain evidence="2 3">CBS 136260</strain>
    </source>
</reference>
<protein>
    <submittedName>
        <fullName evidence="2">Uncharacterized protein</fullName>
    </submittedName>
</protein>